<protein>
    <submittedName>
        <fullName evidence="1">Uncharacterized protein</fullName>
    </submittedName>
</protein>
<evidence type="ECO:0000313" key="1">
    <source>
        <dbReference type="EMBL" id="DAD87628.1"/>
    </source>
</evidence>
<reference evidence="1" key="1">
    <citation type="journal article" date="2021" name="Proc. Natl. Acad. Sci. U.S.A.">
        <title>A Catalog of Tens of Thousands of Viruses from Human Metagenomes Reveals Hidden Associations with Chronic Diseases.</title>
        <authorList>
            <person name="Tisza M.J."/>
            <person name="Buck C.B."/>
        </authorList>
    </citation>
    <scope>NUCLEOTIDE SEQUENCE</scope>
    <source>
        <strain evidence="1">CtoMB99</strain>
    </source>
</reference>
<name>A0A8S5MZJ9_9CAUD</name>
<sequence length="30" mass="3290">MTTSCGLAFWLDANPPKMAVRADLTAVFVY</sequence>
<proteinExistence type="predicted"/>
<organism evidence="1">
    <name type="scientific">Siphoviridae sp. ctoMB99</name>
    <dbReference type="NCBI Taxonomy" id="2826459"/>
    <lineage>
        <taxon>Viruses</taxon>
        <taxon>Duplodnaviria</taxon>
        <taxon>Heunggongvirae</taxon>
        <taxon>Uroviricota</taxon>
        <taxon>Caudoviricetes</taxon>
    </lineage>
</organism>
<dbReference type="EMBL" id="BK015023">
    <property type="protein sequence ID" value="DAD87628.1"/>
    <property type="molecule type" value="Genomic_DNA"/>
</dbReference>
<accession>A0A8S5MZJ9</accession>